<protein>
    <recommendedName>
        <fullName evidence="3">N-acetyltransferase domain-containing protein</fullName>
    </recommendedName>
</protein>
<gene>
    <name evidence="1" type="ORF">NMQ00_12735</name>
</gene>
<name>A0ABY5FLY8_9BACL</name>
<dbReference type="EMBL" id="CP101462">
    <property type="protein sequence ID" value="UTT42394.1"/>
    <property type="molecule type" value="Genomic_DNA"/>
</dbReference>
<evidence type="ECO:0000313" key="2">
    <source>
        <dbReference type="Proteomes" id="UP001060325"/>
    </source>
</evidence>
<keyword evidence="2" id="KW-1185">Reference proteome</keyword>
<dbReference type="Proteomes" id="UP001060325">
    <property type="component" value="Chromosome"/>
</dbReference>
<organism evidence="1 2">
    <name type="scientific">Exiguobacterium aurantiacum</name>
    <dbReference type="NCBI Taxonomy" id="33987"/>
    <lineage>
        <taxon>Bacteria</taxon>
        <taxon>Bacillati</taxon>
        <taxon>Bacillota</taxon>
        <taxon>Bacilli</taxon>
        <taxon>Bacillales</taxon>
        <taxon>Bacillales Family XII. Incertae Sedis</taxon>
        <taxon>Exiguobacterium</taxon>
    </lineage>
</organism>
<sequence length="290" mass="33170">MKQTFTIKESRELPPHLRPLLHNLYPPQHVPNLFSFPPQCSLYTGWLGNELVAAIAVDVRDLPTTHQIRMTDAAYKNFASLRGLIDRVLYQFHPHIGHKTMVSLNVQNAQAFQRFNSFTAIGFTPHLESTVYDLPVLPFQKETYAQWQLCLEHPETYALWSSTRNQYARLLPGALPLSARAIDECHRKQGAFHSLRRNGAVVGTMYSRIEFSRLHIHELHMTCDSTTTREGLSFLQQSSCIKLKEIQDVKVTVTSLQPSLRYALLKQIATRTSVSTHTFLKELTPYPSVQ</sequence>
<accession>A0ABY5FLY8</accession>
<evidence type="ECO:0008006" key="3">
    <source>
        <dbReference type="Google" id="ProtNLM"/>
    </source>
</evidence>
<evidence type="ECO:0000313" key="1">
    <source>
        <dbReference type="EMBL" id="UTT42394.1"/>
    </source>
</evidence>
<dbReference type="RefSeq" id="WP_255176972.1">
    <property type="nucleotide sequence ID" value="NZ_CP101462.1"/>
</dbReference>
<proteinExistence type="predicted"/>
<reference evidence="1" key="1">
    <citation type="submission" date="2022-07" db="EMBL/GenBank/DDBJ databases">
        <title>Complete genome of CX2.</title>
        <authorList>
            <person name="Cao G."/>
        </authorList>
    </citation>
    <scope>NUCLEOTIDE SEQUENCE</scope>
    <source>
        <strain evidence="1">CX2</strain>
    </source>
</reference>